<protein>
    <submittedName>
        <fullName evidence="1">Uncharacterized protein</fullName>
    </submittedName>
</protein>
<dbReference type="EMBL" id="HACA01021987">
    <property type="protein sequence ID" value="CDW39348.1"/>
    <property type="molecule type" value="Transcribed_RNA"/>
</dbReference>
<evidence type="ECO:0000313" key="1">
    <source>
        <dbReference type="EMBL" id="CDW39348.1"/>
    </source>
</evidence>
<name>A0A0K2UM66_LEPSM</name>
<proteinExistence type="predicted"/>
<accession>A0A0K2UM66</accession>
<organism evidence="1">
    <name type="scientific">Lepeophtheirus salmonis</name>
    <name type="common">Salmon louse</name>
    <name type="synonym">Caligus salmonis</name>
    <dbReference type="NCBI Taxonomy" id="72036"/>
    <lineage>
        <taxon>Eukaryota</taxon>
        <taxon>Metazoa</taxon>
        <taxon>Ecdysozoa</taxon>
        <taxon>Arthropoda</taxon>
        <taxon>Crustacea</taxon>
        <taxon>Multicrustacea</taxon>
        <taxon>Hexanauplia</taxon>
        <taxon>Copepoda</taxon>
        <taxon>Siphonostomatoida</taxon>
        <taxon>Caligidae</taxon>
        <taxon>Lepeophtheirus</taxon>
    </lineage>
</organism>
<reference evidence="1" key="1">
    <citation type="submission" date="2014-05" db="EMBL/GenBank/DDBJ databases">
        <authorList>
            <person name="Chronopoulou M."/>
        </authorList>
    </citation>
    <scope>NUCLEOTIDE SEQUENCE</scope>
    <source>
        <tissue evidence="1">Whole organism</tissue>
    </source>
</reference>
<sequence length="58" mass="6899">MVQITPTVNTQFFCELFLRLAIIFIEQCLQFDVFNLFAGLPHFHFSHQNHHFGIFQTN</sequence>
<dbReference type="AlphaFoldDB" id="A0A0K2UM66"/>